<accession>A0A3P7URG8</accession>
<dbReference type="Proteomes" id="UP000050761">
    <property type="component" value="Unassembled WGS sequence"/>
</dbReference>
<gene>
    <name evidence="1" type="ORF">HPBE_LOCUS3583</name>
</gene>
<sequence length="54" mass="6117">MDELLVVLHNRADHSKRSLSIPFTLSDTVRSIEERISAKTGTPRQLLKASENRV</sequence>
<dbReference type="EMBL" id="UZAH01010772">
    <property type="protein sequence ID" value="VDO37516.1"/>
    <property type="molecule type" value="Genomic_DNA"/>
</dbReference>
<reference evidence="3" key="2">
    <citation type="submission" date="2019-09" db="UniProtKB">
        <authorList>
            <consortium name="WormBaseParasite"/>
        </authorList>
    </citation>
    <scope>IDENTIFICATION</scope>
</reference>
<evidence type="ECO:0000313" key="3">
    <source>
        <dbReference type="WBParaSite" id="HPBE_0000358201-mRNA-1"/>
    </source>
</evidence>
<reference evidence="1 2" key="1">
    <citation type="submission" date="2018-11" db="EMBL/GenBank/DDBJ databases">
        <authorList>
            <consortium name="Pathogen Informatics"/>
        </authorList>
    </citation>
    <scope>NUCLEOTIDE SEQUENCE [LARGE SCALE GENOMIC DNA]</scope>
</reference>
<evidence type="ECO:0000313" key="1">
    <source>
        <dbReference type="EMBL" id="VDO37516.1"/>
    </source>
</evidence>
<organism evidence="2 3">
    <name type="scientific">Heligmosomoides polygyrus</name>
    <name type="common">Parasitic roundworm</name>
    <dbReference type="NCBI Taxonomy" id="6339"/>
    <lineage>
        <taxon>Eukaryota</taxon>
        <taxon>Metazoa</taxon>
        <taxon>Ecdysozoa</taxon>
        <taxon>Nematoda</taxon>
        <taxon>Chromadorea</taxon>
        <taxon>Rhabditida</taxon>
        <taxon>Rhabditina</taxon>
        <taxon>Rhabditomorpha</taxon>
        <taxon>Strongyloidea</taxon>
        <taxon>Heligmosomidae</taxon>
        <taxon>Heligmosomoides</taxon>
    </lineage>
</organism>
<dbReference type="OrthoDB" id="1431934at2759"/>
<dbReference type="AlphaFoldDB" id="A0A183FBP0"/>
<keyword evidence="2" id="KW-1185">Reference proteome</keyword>
<accession>A0A183FBP0</accession>
<proteinExistence type="predicted"/>
<name>A0A183FBP0_HELPZ</name>
<dbReference type="WBParaSite" id="HPBE_0000358201-mRNA-1">
    <property type="protein sequence ID" value="HPBE_0000358201-mRNA-1"/>
    <property type="gene ID" value="HPBE_0000358201"/>
</dbReference>
<evidence type="ECO:0000313" key="2">
    <source>
        <dbReference type="Proteomes" id="UP000050761"/>
    </source>
</evidence>
<protein>
    <submittedName>
        <fullName evidence="3">Ubiquitin-like domain-containing protein</fullName>
    </submittedName>
</protein>